<sequence length="90" mass="10186">MAAREHEIEFATRQAKERKLVEEVRHKSACLKSSPIFPTKENIQCKIRNFIGSVGTIDTSGCLFKQARQIEVSSTLDKFLAAEGILMWCN</sequence>
<evidence type="ECO:0000313" key="2">
    <source>
        <dbReference type="Proteomes" id="UP001331761"/>
    </source>
</evidence>
<protein>
    <submittedName>
        <fullName evidence="1">Uncharacterized protein</fullName>
    </submittedName>
</protein>
<organism evidence="1 2">
    <name type="scientific">Trichostrongylus colubriformis</name>
    <name type="common">Black scour worm</name>
    <dbReference type="NCBI Taxonomy" id="6319"/>
    <lineage>
        <taxon>Eukaryota</taxon>
        <taxon>Metazoa</taxon>
        <taxon>Ecdysozoa</taxon>
        <taxon>Nematoda</taxon>
        <taxon>Chromadorea</taxon>
        <taxon>Rhabditida</taxon>
        <taxon>Rhabditina</taxon>
        <taxon>Rhabditomorpha</taxon>
        <taxon>Strongyloidea</taxon>
        <taxon>Trichostrongylidae</taxon>
        <taxon>Trichostrongylus</taxon>
    </lineage>
</organism>
<name>A0AAN8ITX3_TRICO</name>
<evidence type="ECO:0000313" key="1">
    <source>
        <dbReference type="EMBL" id="KAK5983343.1"/>
    </source>
</evidence>
<dbReference type="AlphaFoldDB" id="A0AAN8ITX3"/>
<accession>A0AAN8ITX3</accession>
<comment type="caution">
    <text evidence="1">The sequence shown here is derived from an EMBL/GenBank/DDBJ whole genome shotgun (WGS) entry which is preliminary data.</text>
</comment>
<keyword evidence="2" id="KW-1185">Reference proteome</keyword>
<dbReference type="Proteomes" id="UP001331761">
    <property type="component" value="Unassembled WGS sequence"/>
</dbReference>
<reference evidence="1 2" key="1">
    <citation type="submission" date="2019-10" db="EMBL/GenBank/DDBJ databases">
        <title>Assembly and Annotation for the nematode Trichostrongylus colubriformis.</title>
        <authorList>
            <person name="Martin J."/>
        </authorList>
    </citation>
    <scope>NUCLEOTIDE SEQUENCE [LARGE SCALE GENOMIC DNA]</scope>
    <source>
        <strain evidence="1">G859</strain>
        <tissue evidence="1">Whole worm</tissue>
    </source>
</reference>
<dbReference type="EMBL" id="WIXE01004086">
    <property type="protein sequence ID" value="KAK5983343.1"/>
    <property type="molecule type" value="Genomic_DNA"/>
</dbReference>
<proteinExistence type="predicted"/>
<gene>
    <name evidence="1" type="ORF">GCK32_006408</name>
</gene>